<dbReference type="PANTHER" id="PTHR12265">
    <property type="entry name" value="TRANSMEMBRANE PROTEIN 53"/>
    <property type="match status" value="1"/>
</dbReference>
<feature type="region of interest" description="Disordered" evidence="1">
    <location>
        <begin position="280"/>
        <end position="305"/>
    </location>
</feature>
<feature type="compositionally biased region" description="Basic and acidic residues" evidence="1">
    <location>
        <begin position="280"/>
        <end position="296"/>
    </location>
</feature>
<dbReference type="PANTHER" id="PTHR12265:SF0">
    <property type="entry name" value="EXPRESSED PROTEIN"/>
    <property type="match status" value="1"/>
</dbReference>
<organism evidence="2 3">
    <name type="scientific">Manihot esculenta</name>
    <name type="common">Cassava</name>
    <name type="synonym">Jatropha manihot</name>
    <dbReference type="NCBI Taxonomy" id="3983"/>
    <lineage>
        <taxon>Eukaryota</taxon>
        <taxon>Viridiplantae</taxon>
        <taxon>Streptophyta</taxon>
        <taxon>Embryophyta</taxon>
        <taxon>Tracheophyta</taxon>
        <taxon>Spermatophyta</taxon>
        <taxon>Magnoliopsida</taxon>
        <taxon>eudicotyledons</taxon>
        <taxon>Gunneridae</taxon>
        <taxon>Pentapetalae</taxon>
        <taxon>rosids</taxon>
        <taxon>fabids</taxon>
        <taxon>Malpighiales</taxon>
        <taxon>Euphorbiaceae</taxon>
        <taxon>Crotonoideae</taxon>
        <taxon>Manihoteae</taxon>
        <taxon>Manihot</taxon>
    </lineage>
</organism>
<reference evidence="3" key="1">
    <citation type="journal article" date="2016" name="Nat. Biotechnol.">
        <title>Sequencing wild and cultivated cassava and related species reveals extensive interspecific hybridization and genetic diversity.</title>
        <authorList>
            <person name="Bredeson J.V."/>
            <person name="Lyons J.B."/>
            <person name="Prochnik S.E."/>
            <person name="Wu G.A."/>
            <person name="Ha C.M."/>
            <person name="Edsinger-Gonzales E."/>
            <person name="Grimwood J."/>
            <person name="Schmutz J."/>
            <person name="Rabbi I.Y."/>
            <person name="Egesi C."/>
            <person name="Nauluvula P."/>
            <person name="Lebot V."/>
            <person name="Ndunguru J."/>
            <person name="Mkamilo G."/>
            <person name="Bart R.S."/>
            <person name="Setter T.L."/>
            <person name="Gleadow R.M."/>
            <person name="Kulakow P."/>
            <person name="Ferguson M.E."/>
            <person name="Rounsley S."/>
            <person name="Rokhsar D.S."/>
        </authorList>
    </citation>
    <scope>NUCLEOTIDE SEQUENCE [LARGE SCALE GENOMIC DNA]</scope>
    <source>
        <strain evidence="3">cv. AM560-2</strain>
    </source>
</reference>
<name>A0A2C9VX61_MANES</name>
<sequence length="405" mass="45933">MFGGRYYWGRREMKRGGLIVIFAWMSSQEKHVKNYVDLYSSLGWDSLVCHSQFLNMFFPQKAEALAFDILNILIEEVKKKPCPLVFASFSGGPKACMYKVLQIIEGKSELQMNLDDCQLVRDCISGYIYDSSPVDFTSDLGRRFVVHPTVLKVSHTPRVLSWMSNVISNGLDAFFLSKFESMRAEYWQTLYSSVNMGAPYLILCSENDDLAPYQVICNFTQRLLELGGDVKLVTMNGSPHVGHYRVHPVDYKAAVTELLSKAATLYAQRIRRLEGERTGVERTHDETSEPTCDLRKGSASPNRSFRGVTIESSDQFFMPSSVGYYEGRDVGSLQDEHKESLIHLPSPPSINTHGVLGQILFDVCVPKNIEDWDIRSSTSSSRQTYASSRRHAPFNPIKCIRRSRL</sequence>
<keyword evidence="3" id="KW-1185">Reference proteome</keyword>
<protein>
    <recommendedName>
        <fullName evidence="4">DUF829 domain-containing protein</fullName>
    </recommendedName>
</protein>
<dbReference type="InterPro" id="IPR008547">
    <property type="entry name" value="DUF829_TMEM53"/>
</dbReference>
<dbReference type="OrthoDB" id="77878at2759"/>
<dbReference type="EMBL" id="CM004391">
    <property type="protein sequence ID" value="OAY50911.1"/>
    <property type="molecule type" value="Genomic_DNA"/>
</dbReference>
<accession>A0A2C9VX61</accession>
<dbReference type="InterPro" id="IPR029058">
    <property type="entry name" value="AB_hydrolase_fold"/>
</dbReference>
<evidence type="ECO:0000256" key="1">
    <source>
        <dbReference type="SAM" id="MobiDB-lite"/>
    </source>
</evidence>
<evidence type="ECO:0008006" key="4">
    <source>
        <dbReference type="Google" id="ProtNLM"/>
    </source>
</evidence>
<gene>
    <name evidence="2" type="ORF">MANES_05G172100v8</name>
</gene>
<dbReference type="AlphaFoldDB" id="A0A2C9VX61"/>
<dbReference type="SUPFAM" id="SSF53474">
    <property type="entry name" value="alpha/beta-Hydrolases"/>
    <property type="match status" value="1"/>
</dbReference>
<evidence type="ECO:0000313" key="2">
    <source>
        <dbReference type="EMBL" id="OAY50911.1"/>
    </source>
</evidence>
<proteinExistence type="predicted"/>
<evidence type="ECO:0000313" key="3">
    <source>
        <dbReference type="Proteomes" id="UP000091857"/>
    </source>
</evidence>
<dbReference type="Pfam" id="PF05705">
    <property type="entry name" value="DUF829"/>
    <property type="match status" value="2"/>
</dbReference>
<dbReference type="OMA" id="CDDDMTE"/>
<dbReference type="Proteomes" id="UP000091857">
    <property type="component" value="Chromosome 5"/>
</dbReference>
<dbReference type="Gramene" id="Manes.05G172100.1.v8.1">
    <property type="protein sequence ID" value="Manes.05G172100.1.v8.1.CDS"/>
    <property type="gene ID" value="Manes.05G172100.v8.1"/>
</dbReference>
<comment type="caution">
    <text evidence="2">The sequence shown here is derived from an EMBL/GenBank/DDBJ whole genome shotgun (WGS) entry which is preliminary data.</text>
</comment>